<reference evidence="2" key="1">
    <citation type="journal article" date="2012" name="Proc. Natl. Acad. Sci. U.S.A.">
        <title>Antigenic diversity is generated by distinct evolutionary mechanisms in African trypanosome species.</title>
        <authorList>
            <person name="Jackson A.P."/>
            <person name="Berry A."/>
            <person name="Aslett M."/>
            <person name="Allison H.C."/>
            <person name="Burton P."/>
            <person name="Vavrova-Anderson J."/>
            <person name="Brown R."/>
            <person name="Browne H."/>
            <person name="Corton N."/>
            <person name="Hauser H."/>
            <person name="Gamble J."/>
            <person name="Gilderthorp R."/>
            <person name="Marcello L."/>
            <person name="McQuillan J."/>
            <person name="Otto T.D."/>
            <person name="Quail M.A."/>
            <person name="Sanders M.J."/>
            <person name="van Tonder A."/>
            <person name="Ginger M.L."/>
            <person name="Field M.C."/>
            <person name="Barry J.D."/>
            <person name="Hertz-Fowler C."/>
            <person name="Berriman M."/>
        </authorList>
    </citation>
    <scope>NUCLEOTIDE SEQUENCE</scope>
    <source>
        <strain evidence="2">Y486</strain>
    </source>
</reference>
<accession>G0U347</accession>
<organism evidence="2">
    <name type="scientific">Trypanosoma vivax (strain Y486)</name>
    <dbReference type="NCBI Taxonomy" id="1055687"/>
    <lineage>
        <taxon>Eukaryota</taxon>
        <taxon>Discoba</taxon>
        <taxon>Euglenozoa</taxon>
        <taxon>Kinetoplastea</taxon>
        <taxon>Metakinetoplastina</taxon>
        <taxon>Trypanosomatida</taxon>
        <taxon>Trypanosomatidae</taxon>
        <taxon>Trypanosoma</taxon>
        <taxon>Duttonella</taxon>
    </lineage>
</organism>
<sequence>MGNGHTTLRRRRDVSSYHIPQPKHNNAPAPPCDAQVNEERSGSVLPQNLDSTISDSRDLACQCAEAHRRELSLLQELQIAKKCFDIELNSEIAKIVRRQINYEFLQAEFNARVAYIRMLEERVEYKI</sequence>
<feature type="region of interest" description="Disordered" evidence="1">
    <location>
        <begin position="1"/>
        <end position="41"/>
    </location>
</feature>
<gene>
    <name evidence="2" type="ORF">TVY486_0905230</name>
</gene>
<dbReference type="VEuPathDB" id="TriTrypDB:TvY486_0905230"/>
<dbReference type="AlphaFoldDB" id="G0U347"/>
<name>G0U347_TRYVY</name>
<evidence type="ECO:0000256" key="1">
    <source>
        <dbReference type="SAM" id="MobiDB-lite"/>
    </source>
</evidence>
<dbReference type="EMBL" id="HE573025">
    <property type="protein sequence ID" value="CCC50702.1"/>
    <property type="molecule type" value="Genomic_DNA"/>
</dbReference>
<protein>
    <submittedName>
        <fullName evidence="2">Uncharacterized protein</fullName>
    </submittedName>
</protein>
<evidence type="ECO:0000313" key="2">
    <source>
        <dbReference type="EMBL" id="CCC50702.1"/>
    </source>
</evidence>
<proteinExistence type="predicted"/>